<dbReference type="AlphaFoldDB" id="A0A4U5TQ07"/>
<name>A0A4U5TQ07_9FLAO</name>
<evidence type="ECO:0000259" key="5">
    <source>
        <dbReference type="PROSITE" id="PS50893"/>
    </source>
</evidence>
<dbReference type="Proteomes" id="UP000306552">
    <property type="component" value="Unassembled WGS sequence"/>
</dbReference>
<dbReference type="NCBIfam" id="TIGR03522">
    <property type="entry name" value="GldA_ABC_ATP"/>
    <property type="match status" value="1"/>
</dbReference>
<dbReference type="RefSeq" id="WP_138932386.1">
    <property type="nucleotide sequence ID" value="NZ_SWMU01000003.1"/>
</dbReference>
<comment type="caution">
    <text evidence="6">The sequence shown here is derived from an EMBL/GenBank/DDBJ whole genome shotgun (WGS) entry which is preliminary data.</text>
</comment>
<organism evidence="6 7">
    <name type="scientific">Mesohalobacter halotolerans</name>
    <dbReference type="NCBI Taxonomy" id="1883405"/>
    <lineage>
        <taxon>Bacteria</taxon>
        <taxon>Pseudomonadati</taxon>
        <taxon>Bacteroidota</taxon>
        <taxon>Flavobacteriia</taxon>
        <taxon>Flavobacteriales</taxon>
        <taxon>Flavobacteriaceae</taxon>
        <taxon>Mesohalobacter</taxon>
    </lineage>
</organism>
<keyword evidence="4 6" id="KW-0067">ATP-binding</keyword>
<dbReference type="EMBL" id="SWMU01000003">
    <property type="protein sequence ID" value="TKS56270.1"/>
    <property type="molecule type" value="Genomic_DNA"/>
</dbReference>
<reference evidence="6 7" key="1">
    <citation type="submission" date="2019-04" db="EMBL/GenBank/DDBJ databases">
        <title>Psychroflexus halotolerans sp. nov., isolated from a marine solar saltern.</title>
        <authorList>
            <person name="Feng X."/>
        </authorList>
    </citation>
    <scope>NUCLEOTIDE SEQUENCE [LARGE SCALE GENOMIC DNA]</scope>
    <source>
        <strain evidence="6 7">WDS2C27</strain>
    </source>
</reference>
<gene>
    <name evidence="6" type="primary">gldA</name>
    <name evidence="6" type="ORF">FCN74_09715</name>
</gene>
<dbReference type="PROSITE" id="PS50893">
    <property type="entry name" value="ABC_TRANSPORTER_2"/>
    <property type="match status" value="1"/>
</dbReference>
<dbReference type="InterPro" id="IPR027417">
    <property type="entry name" value="P-loop_NTPase"/>
</dbReference>
<evidence type="ECO:0000313" key="7">
    <source>
        <dbReference type="Proteomes" id="UP000306552"/>
    </source>
</evidence>
<dbReference type="PANTHER" id="PTHR43335:SF4">
    <property type="entry name" value="ABC TRANSPORTER, ATP-BINDING PROTEIN"/>
    <property type="match status" value="1"/>
</dbReference>
<dbReference type="OrthoDB" id="9801987at2"/>
<sequence>MSISTKNITKHYQSQKALDKVSFNIPKGQIVGFLGPNGAGKSTMMKILTGYIHHYQGQAKINDIDVNEDPLFVQSQIGYLPEHNPLYLDMYVKEFLKFNVDIYKCSPKRISEVIKFTHLDSESHKKIHQLSKGYRQRVGLAAALIHDPEILILDEPTTGLDPNQLVEIRGLIKKIGRDKTTLLSTHIMQEVEAICDRVIIMNQGQLVADELLDDLTQHQQQIIHVEFDYSVELEALNRLHKVKKAKEIGLYEYELYFDTTQDMRSYIFDFAHDIGLKIKTLNRKHQSLEDLFRELTIKT</sequence>
<comment type="similarity">
    <text evidence="1">Belongs to the ABC transporter superfamily.</text>
</comment>
<dbReference type="PANTHER" id="PTHR43335">
    <property type="entry name" value="ABC TRANSPORTER, ATP-BINDING PROTEIN"/>
    <property type="match status" value="1"/>
</dbReference>
<dbReference type="InterPro" id="IPR003439">
    <property type="entry name" value="ABC_transporter-like_ATP-bd"/>
</dbReference>
<dbReference type="GO" id="GO:0016887">
    <property type="term" value="F:ATP hydrolysis activity"/>
    <property type="evidence" value="ECO:0007669"/>
    <property type="project" value="InterPro"/>
</dbReference>
<dbReference type="SMART" id="SM00382">
    <property type="entry name" value="AAA"/>
    <property type="match status" value="1"/>
</dbReference>
<proteinExistence type="inferred from homology"/>
<keyword evidence="2" id="KW-0813">Transport</keyword>
<evidence type="ECO:0000256" key="3">
    <source>
        <dbReference type="ARBA" id="ARBA00022741"/>
    </source>
</evidence>
<accession>A0A4U5TQ07</accession>
<evidence type="ECO:0000313" key="6">
    <source>
        <dbReference type="EMBL" id="TKS56270.1"/>
    </source>
</evidence>
<keyword evidence="3" id="KW-0547">Nucleotide-binding</keyword>
<evidence type="ECO:0000256" key="1">
    <source>
        <dbReference type="ARBA" id="ARBA00005417"/>
    </source>
</evidence>
<dbReference type="InterPro" id="IPR003593">
    <property type="entry name" value="AAA+_ATPase"/>
</dbReference>
<keyword evidence="7" id="KW-1185">Reference proteome</keyword>
<dbReference type="GO" id="GO:0005524">
    <property type="term" value="F:ATP binding"/>
    <property type="evidence" value="ECO:0007669"/>
    <property type="project" value="UniProtKB-KW"/>
</dbReference>
<evidence type="ECO:0000256" key="2">
    <source>
        <dbReference type="ARBA" id="ARBA00022448"/>
    </source>
</evidence>
<dbReference type="SUPFAM" id="SSF52540">
    <property type="entry name" value="P-loop containing nucleoside triphosphate hydrolases"/>
    <property type="match status" value="1"/>
</dbReference>
<evidence type="ECO:0000256" key="4">
    <source>
        <dbReference type="ARBA" id="ARBA00022840"/>
    </source>
</evidence>
<protein>
    <submittedName>
        <fullName evidence="6">Gliding motility-associated ABC transporter ATP-binding subunit GldA</fullName>
    </submittedName>
</protein>
<dbReference type="Gene3D" id="3.40.50.300">
    <property type="entry name" value="P-loop containing nucleotide triphosphate hydrolases"/>
    <property type="match status" value="1"/>
</dbReference>
<dbReference type="Pfam" id="PF00005">
    <property type="entry name" value="ABC_tran"/>
    <property type="match status" value="1"/>
</dbReference>
<feature type="domain" description="ABC transporter" evidence="5">
    <location>
        <begin position="3"/>
        <end position="228"/>
    </location>
</feature>
<dbReference type="CDD" id="cd03230">
    <property type="entry name" value="ABC_DR_subfamily_A"/>
    <property type="match status" value="1"/>
</dbReference>
<dbReference type="InterPro" id="IPR019864">
    <property type="entry name" value="Motility-assoc_ABC_GldA"/>
</dbReference>